<evidence type="ECO:0000256" key="5">
    <source>
        <dbReference type="ARBA" id="ARBA00022723"/>
    </source>
</evidence>
<dbReference type="NCBIfam" id="TIGR00089">
    <property type="entry name" value="MiaB/RimO family radical SAM methylthiotransferase"/>
    <property type="match status" value="1"/>
</dbReference>
<keyword evidence="6" id="KW-0408">Iron</keyword>
<gene>
    <name evidence="10" type="ORF">A2966_03810</name>
</gene>
<dbReference type="Pfam" id="PF04055">
    <property type="entry name" value="Radical_SAM"/>
    <property type="match status" value="1"/>
</dbReference>
<keyword evidence="3" id="KW-0808">Transferase</keyword>
<dbReference type="InterPro" id="IPR020612">
    <property type="entry name" value="Methylthiotransferase_CS"/>
</dbReference>
<dbReference type="PROSITE" id="PS01278">
    <property type="entry name" value="MTTASE_RADICAL"/>
    <property type="match status" value="1"/>
</dbReference>
<evidence type="ECO:0000256" key="6">
    <source>
        <dbReference type="ARBA" id="ARBA00023004"/>
    </source>
</evidence>
<organism evidence="10 11">
    <name type="scientific">Candidatus Roizmanbacteria bacterium RIFCSPLOWO2_01_FULL_41_22</name>
    <dbReference type="NCBI Taxonomy" id="1802067"/>
    <lineage>
        <taxon>Bacteria</taxon>
        <taxon>Candidatus Roizmaniibacteriota</taxon>
    </lineage>
</organism>
<evidence type="ECO:0000256" key="3">
    <source>
        <dbReference type="ARBA" id="ARBA00022679"/>
    </source>
</evidence>
<feature type="domain" description="MTTase N-terminal" evidence="8">
    <location>
        <begin position="3"/>
        <end position="113"/>
    </location>
</feature>
<accession>A0A1F7J8Y9</accession>
<proteinExistence type="predicted"/>
<keyword evidence="7" id="KW-0411">Iron-sulfur</keyword>
<dbReference type="SFLD" id="SFLDS00029">
    <property type="entry name" value="Radical_SAM"/>
    <property type="match status" value="1"/>
</dbReference>
<dbReference type="PROSITE" id="PS51449">
    <property type="entry name" value="MTTASE_N"/>
    <property type="match status" value="1"/>
</dbReference>
<dbReference type="InterPro" id="IPR006638">
    <property type="entry name" value="Elp3/MiaA/NifB-like_rSAM"/>
</dbReference>
<name>A0A1F7J8Y9_9BACT</name>
<comment type="cofactor">
    <cofactor evidence="1">
        <name>[4Fe-4S] cluster</name>
        <dbReference type="ChEBI" id="CHEBI:49883"/>
    </cofactor>
</comment>
<evidence type="ECO:0000259" key="9">
    <source>
        <dbReference type="PROSITE" id="PS51918"/>
    </source>
</evidence>
<dbReference type="CDD" id="cd01335">
    <property type="entry name" value="Radical_SAM"/>
    <property type="match status" value="1"/>
</dbReference>
<dbReference type="AlphaFoldDB" id="A0A1F7J8Y9"/>
<evidence type="ECO:0000256" key="2">
    <source>
        <dbReference type="ARBA" id="ARBA00022485"/>
    </source>
</evidence>
<dbReference type="Proteomes" id="UP000176480">
    <property type="component" value="Unassembled WGS sequence"/>
</dbReference>
<evidence type="ECO:0000313" key="10">
    <source>
        <dbReference type="EMBL" id="OGK52087.1"/>
    </source>
</evidence>
<evidence type="ECO:0000256" key="4">
    <source>
        <dbReference type="ARBA" id="ARBA00022691"/>
    </source>
</evidence>
<dbReference type="InterPro" id="IPR013848">
    <property type="entry name" value="Methylthiotransferase_N"/>
</dbReference>
<dbReference type="InterPro" id="IPR007197">
    <property type="entry name" value="rSAM"/>
</dbReference>
<dbReference type="Pfam" id="PF00919">
    <property type="entry name" value="UPF0004"/>
    <property type="match status" value="1"/>
</dbReference>
<dbReference type="InterPro" id="IPR023404">
    <property type="entry name" value="rSAM_horseshoe"/>
</dbReference>
<keyword evidence="2" id="KW-0004">4Fe-4S</keyword>
<dbReference type="GO" id="GO:0035598">
    <property type="term" value="F:tRNA (N(6)-L-threonylcarbamoyladenosine(37)-C(2))-methylthiotransferase activity"/>
    <property type="evidence" value="ECO:0007669"/>
    <property type="project" value="TreeGrafter"/>
</dbReference>
<dbReference type="PANTHER" id="PTHR11918">
    <property type="entry name" value="RADICAL SAM PROTEINS"/>
    <property type="match status" value="1"/>
</dbReference>
<keyword evidence="5" id="KW-0479">Metal-binding</keyword>
<evidence type="ECO:0000259" key="8">
    <source>
        <dbReference type="PROSITE" id="PS51449"/>
    </source>
</evidence>
<protein>
    <submittedName>
        <fullName evidence="10">Uncharacterized protein</fullName>
    </submittedName>
</protein>
<evidence type="ECO:0000256" key="7">
    <source>
        <dbReference type="ARBA" id="ARBA00023014"/>
    </source>
</evidence>
<sequence length="427" mass="49024">MKSTFDSFSFGCRVNQAEKEELDRQLLSLGYVRSAQNPLVYIINTCAVTGKAEREARQKIYQTLRRLPDTKIVVTGCAATNWLKTNQKVPGISLLIDNQNKKYLAELINRRLKLKNSKLKLAQVIAPLIDKFLASKRLIVKIQDGCQRFCSFCIVPYLRGQPKSKTISQIISQINAYPSMREAILTAINTEAFGFDTQESFIDLLSTILRKTAISRLSFGSIHPWTINSEFLQFYSNFCATGRIVNYFHIPLQSGSDKMLKLMKRGYSSANFLEKLNKLDQIQPFVFISTDIIVGYLEETDKDFEDSYQFLKRAPIAKFHIFRYWPRPHTAGYYLSKRLTLPSAHVKHARAKRLSDLSSKKYLRFLNTHLEHTFPALLLEKRQKGLQYGLLSNQIPVKVKTPKKFVGEIKNVKIIDCKNSELFGKIV</sequence>
<dbReference type="PROSITE" id="PS51918">
    <property type="entry name" value="RADICAL_SAM"/>
    <property type="match status" value="1"/>
</dbReference>
<dbReference type="SMART" id="SM00729">
    <property type="entry name" value="Elp3"/>
    <property type="match status" value="1"/>
</dbReference>
<dbReference type="SFLD" id="SFLDG01082">
    <property type="entry name" value="B12-binding_domain_containing"/>
    <property type="match status" value="1"/>
</dbReference>
<feature type="domain" description="Radical SAM core" evidence="9">
    <location>
        <begin position="132"/>
        <end position="364"/>
    </location>
</feature>
<dbReference type="GO" id="GO:0046872">
    <property type="term" value="F:metal ion binding"/>
    <property type="evidence" value="ECO:0007669"/>
    <property type="project" value="UniProtKB-KW"/>
</dbReference>
<dbReference type="EMBL" id="MGAR01000015">
    <property type="protein sequence ID" value="OGK52087.1"/>
    <property type="molecule type" value="Genomic_DNA"/>
</dbReference>
<dbReference type="InterPro" id="IPR005839">
    <property type="entry name" value="Methylthiotransferase"/>
</dbReference>
<dbReference type="Gene3D" id="3.40.50.12160">
    <property type="entry name" value="Methylthiotransferase, N-terminal domain"/>
    <property type="match status" value="1"/>
</dbReference>
<dbReference type="Gene3D" id="3.80.30.20">
    <property type="entry name" value="tm_1862 like domain"/>
    <property type="match status" value="1"/>
</dbReference>
<evidence type="ECO:0000313" key="11">
    <source>
        <dbReference type="Proteomes" id="UP000176480"/>
    </source>
</evidence>
<dbReference type="STRING" id="1802067.A2966_03810"/>
<evidence type="ECO:0000256" key="1">
    <source>
        <dbReference type="ARBA" id="ARBA00001966"/>
    </source>
</evidence>
<dbReference type="PANTHER" id="PTHR11918:SF45">
    <property type="entry name" value="THREONYLCARBAMOYLADENOSINE TRNA METHYLTHIOTRANSFERASE"/>
    <property type="match status" value="1"/>
</dbReference>
<dbReference type="InterPro" id="IPR038135">
    <property type="entry name" value="Methylthiotransferase_N_sf"/>
</dbReference>
<comment type="caution">
    <text evidence="10">The sequence shown here is derived from an EMBL/GenBank/DDBJ whole genome shotgun (WGS) entry which is preliminary data.</text>
</comment>
<dbReference type="SUPFAM" id="SSF102114">
    <property type="entry name" value="Radical SAM enzymes"/>
    <property type="match status" value="1"/>
</dbReference>
<keyword evidence="4" id="KW-0949">S-adenosyl-L-methionine</keyword>
<dbReference type="GO" id="GO:0051539">
    <property type="term" value="F:4 iron, 4 sulfur cluster binding"/>
    <property type="evidence" value="ECO:0007669"/>
    <property type="project" value="UniProtKB-KW"/>
</dbReference>
<reference evidence="10 11" key="1">
    <citation type="journal article" date="2016" name="Nat. Commun.">
        <title>Thousands of microbial genomes shed light on interconnected biogeochemical processes in an aquifer system.</title>
        <authorList>
            <person name="Anantharaman K."/>
            <person name="Brown C.T."/>
            <person name="Hug L.A."/>
            <person name="Sharon I."/>
            <person name="Castelle C.J."/>
            <person name="Probst A.J."/>
            <person name="Thomas B.C."/>
            <person name="Singh A."/>
            <person name="Wilkins M.J."/>
            <person name="Karaoz U."/>
            <person name="Brodie E.L."/>
            <person name="Williams K.H."/>
            <person name="Hubbard S.S."/>
            <person name="Banfield J.F."/>
        </authorList>
    </citation>
    <scope>NUCLEOTIDE SEQUENCE [LARGE SCALE GENOMIC DNA]</scope>
</reference>
<dbReference type="InterPro" id="IPR058240">
    <property type="entry name" value="rSAM_sf"/>
</dbReference>